<dbReference type="Proteomes" id="UP000541810">
    <property type="component" value="Unassembled WGS sequence"/>
</dbReference>
<reference evidence="1 2" key="1">
    <citation type="submission" date="2020-08" db="EMBL/GenBank/DDBJ databases">
        <title>Genomic Encyclopedia of Type Strains, Phase IV (KMG-IV): sequencing the most valuable type-strain genomes for metagenomic binning, comparative biology and taxonomic classification.</title>
        <authorList>
            <person name="Goeker M."/>
        </authorList>
    </citation>
    <scope>NUCLEOTIDE SEQUENCE [LARGE SCALE GENOMIC DNA]</scope>
    <source>
        <strain evidence="1 2">DSM 103725</strain>
    </source>
</reference>
<sequence>MVNQQQVDRLTEELEDLRGAVVRDGQQMSDRVEKLLREARELHQESHGTAFEPALRSVENLLGCVQRGLLAKSSLRKAG</sequence>
<keyword evidence="2" id="KW-1185">Reference proteome</keyword>
<dbReference type="RefSeq" id="WP_184678135.1">
    <property type="nucleotide sequence ID" value="NZ_JACHGY010000001.1"/>
</dbReference>
<name>A0A7X0H7P1_9BACT</name>
<dbReference type="EMBL" id="JACHGY010000001">
    <property type="protein sequence ID" value="MBB6430633.1"/>
    <property type="molecule type" value="Genomic_DNA"/>
</dbReference>
<dbReference type="AlphaFoldDB" id="A0A7X0H7P1"/>
<proteinExistence type="predicted"/>
<evidence type="ECO:0000313" key="1">
    <source>
        <dbReference type="EMBL" id="MBB6430633.1"/>
    </source>
</evidence>
<comment type="caution">
    <text evidence="1">The sequence shown here is derived from an EMBL/GenBank/DDBJ whole genome shotgun (WGS) entry which is preliminary data.</text>
</comment>
<gene>
    <name evidence="1" type="ORF">HNQ40_002439</name>
</gene>
<evidence type="ECO:0000313" key="2">
    <source>
        <dbReference type="Proteomes" id="UP000541810"/>
    </source>
</evidence>
<accession>A0A7X0H7P1</accession>
<organism evidence="1 2">
    <name type="scientific">Algisphaera agarilytica</name>
    <dbReference type="NCBI Taxonomy" id="1385975"/>
    <lineage>
        <taxon>Bacteria</taxon>
        <taxon>Pseudomonadati</taxon>
        <taxon>Planctomycetota</taxon>
        <taxon>Phycisphaerae</taxon>
        <taxon>Phycisphaerales</taxon>
        <taxon>Phycisphaeraceae</taxon>
        <taxon>Algisphaera</taxon>
    </lineage>
</organism>
<protein>
    <submittedName>
        <fullName evidence="1">Uncharacterized protein</fullName>
    </submittedName>
</protein>